<protein>
    <recommendedName>
        <fullName evidence="3">DNA alkylation repair enzyme</fullName>
    </recommendedName>
</protein>
<name>A0A1T5MQF0_9FIRM</name>
<dbReference type="SUPFAM" id="SSF48371">
    <property type="entry name" value="ARM repeat"/>
    <property type="match status" value="1"/>
</dbReference>
<dbReference type="STRING" id="36842.SAMN02194393_05116"/>
<gene>
    <name evidence="1" type="ORF">SAMN02194393_05116</name>
</gene>
<dbReference type="AlphaFoldDB" id="A0A1T5MQF0"/>
<dbReference type="OrthoDB" id="1951221at2"/>
<evidence type="ECO:0000313" key="1">
    <source>
        <dbReference type="EMBL" id="SKC90119.1"/>
    </source>
</evidence>
<reference evidence="1 2" key="1">
    <citation type="submission" date="2017-02" db="EMBL/GenBank/DDBJ databases">
        <authorList>
            <person name="Peterson S.W."/>
        </authorList>
    </citation>
    <scope>NUCLEOTIDE SEQUENCE [LARGE SCALE GENOMIC DNA]</scope>
    <source>
        <strain evidence="1 2">M1</strain>
    </source>
</reference>
<accession>A0A1T5MQF0</accession>
<dbReference type="RefSeq" id="WP_079495706.1">
    <property type="nucleotide sequence ID" value="NZ_FUZT01000021.1"/>
</dbReference>
<evidence type="ECO:0000313" key="2">
    <source>
        <dbReference type="Proteomes" id="UP000190285"/>
    </source>
</evidence>
<dbReference type="Proteomes" id="UP000190285">
    <property type="component" value="Unassembled WGS sequence"/>
</dbReference>
<organism evidence="1 2">
    <name type="scientific">Maledivibacter halophilus</name>
    <dbReference type="NCBI Taxonomy" id="36842"/>
    <lineage>
        <taxon>Bacteria</taxon>
        <taxon>Bacillati</taxon>
        <taxon>Bacillota</taxon>
        <taxon>Clostridia</taxon>
        <taxon>Peptostreptococcales</taxon>
        <taxon>Caminicellaceae</taxon>
        <taxon>Maledivibacter</taxon>
    </lineage>
</organism>
<proteinExistence type="predicted"/>
<keyword evidence="2" id="KW-1185">Reference proteome</keyword>
<evidence type="ECO:0008006" key="3">
    <source>
        <dbReference type="Google" id="ProtNLM"/>
    </source>
</evidence>
<dbReference type="InterPro" id="IPR016024">
    <property type="entry name" value="ARM-type_fold"/>
</dbReference>
<dbReference type="EMBL" id="FUZT01000021">
    <property type="protein sequence ID" value="SKC90119.1"/>
    <property type="molecule type" value="Genomic_DNA"/>
</dbReference>
<sequence>MDKKILIEKIKDKNIDVENFVDKIIKEEYLKKEIIKQLLNNKDIMVYYHCYYIVSKASELRPEIFYQYWDDFAALMNHDNSYHRDIGLTIIANLISVDQDKLFDNILKDYLEHINDKKFMTAQCCIRNLVKIIKERIDLREIIVETLLNIDKKSSYPRKQKELLKYGVLEILDLVYDESNKRDAINTFIERSATSISPKTKKKAIELKRKYI</sequence>